<reference evidence="8" key="1">
    <citation type="submission" date="2017-02" db="UniProtKB">
        <authorList>
            <consortium name="WormBaseParasite"/>
        </authorList>
    </citation>
    <scope>IDENTIFICATION</scope>
</reference>
<dbReference type="InterPro" id="IPR018499">
    <property type="entry name" value="Tetraspanin/Peripherin"/>
</dbReference>
<feature type="transmembrane region" description="Helical" evidence="5">
    <location>
        <begin position="62"/>
        <end position="87"/>
    </location>
</feature>
<dbReference type="PRINTS" id="PR00259">
    <property type="entry name" value="TMFOUR"/>
</dbReference>
<keyword evidence="3 5" id="KW-1133">Transmembrane helix</keyword>
<dbReference type="GO" id="GO:0005886">
    <property type="term" value="C:plasma membrane"/>
    <property type="evidence" value="ECO:0007669"/>
    <property type="project" value="TreeGrafter"/>
</dbReference>
<organism evidence="8">
    <name type="scientific">Brugia timori</name>
    <dbReference type="NCBI Taxonomy" id="42155"/>
    <lineage>
        <taxon>Eukaryota</taxon>
        <taxon>Metazoa</taxon>
        <taxon>Ecdysozoa</taxon>
        <taxon>Nematoda</taxon>
        <taxon>Chromadorea</taxon>
        <taxon>Rhabditida</taxon>
        <taxon>Spirurina</taxon>
        <taxon>Spiruromorpha</taxon>
        <taxon>Filarioidea</taxon>
        <taxon>Onchocercidae</taxon>
        <taxon>Brugia</taxon>
    </lineage>
</organism>
<evidence type="ECO:0000256" key="1">
    <source>
        <dbReference type="ARBA" id="ARBA00004141"/>
    </source>
</evidence>
<sequence>MVQSPPGGGCFRTLRSIVFLLNLCFWLSGLFVLMLGLWLLLDRSVNDVLTANSPQTSDHFPLICYLLIGTGTLLTLIGGLGCCGAWRLNQGMLTVFFIILLIVFCLQLTAAILAYSQQEFIKRYIDQSMYRIVQELYATQSSYKELFDNIQSEFKCCGVRGYQDWLYSSWGRDIPGKTELGIGYSDIGKVPQSCCNEQGMRDYPTDCGLTFDKLELWTYEAFIHPIVSSFYNNNILRRAMLRLFFRFIFSLSNVSDLFMSGENIMVLEVHLLFWKYETHWSISVFIVYFAQI</sequence>
<evidence type="ECO:0000256" key="4">
    <source>
        <dbReference type="ARBA" id="ARBA00023136"/>
    </source>
</evidence>
<keyword evidence="2 5" id="KW-0812">Transmembrane</keyword>
<keyword evidence="4 5" id="KW-0472">Membrane</keyword>
<dbReference type="Pfam" id="PF00335">
    <property type="entry name" value="Tetraspanin"/>
    <property type="match status" value="1"/>
</dbReference>
<dbReference type="EMBL" id="UZAG01017247">
    <property type="protein sequence ID" value="VDO33703.1"/>
    <property type="molecule type" value="Genomic_DNA"/>
</dbReference>
<proteinExistence type="predicted"/>
<feature type="transmembrane region" description="Helical" evidence="5">
    <location>
        <begin position="93"/>
        <end position="115"/>
    </location>
</feature>
<dbReference type="SUPFAM" id="SSF48652">
    <property type="entry name" value="Tetraspanin"/>
    <property type="match status" value="1"/>
</dbReference>
<protein>
    <submittedName>
        <fullName evidence="8">Tetraspanin</fullName>
    </submittedName>
</protein>
<evidence type="ECO:0000256" key="5">
    <source>
        <dbReference type="SAM" id="Phobius"/>
    </source>
</evidence>
<dbReference type="InterPro" id="IPR008952">
    <property type="entry name" value="Tetraspanin_EC2_sf"/>
</dbReference>
<reference evidence="6 7" key="2">
    <citation type="submission" date="2018-11" db="EMBL/GenBank/DDBJ databases">
        <authorList>
            <consortium name="Pathogen Informatics"/>
        </authorList>
    </citation>
    <scope>NUCLEOTIDE SEQUENCE [LARGE SCALE GENOMIC DNA]</scope>
</reference>
<gene>
    <name evidence="6" type="ORF">BTMF_LOCUS9935</name>
</gene>
<evidence type="ECO:0000256" key="3">
    <source>
        <dbReference type="ARBA" id="ARBA00022989"/>
    </source>
</evidence>
<dbReference type="Gene3D" id="1.10.1450.10">
    <property type="entry name" value="Tetraspanin"/>
    <property type="match status" value="1"/>
</dbReference>
<evidence type="ECO:0000313" key="6">
    <source>
        <dbReference type="EMBL" id="VDO33703.1"/>
    </source>
</evidence>
<dbReference type="WBParaSite" id="BTMF_0001190701-mRNA-1">
    <property type="protein sequence ID" value="BTMF_0001190701-mRNA-1"/>
    <property type="gene ID" value="BTMF_0001190701"/>
</dbReference>
<dbReference type="Proteomes" id="UP000280834">
    <property type="component" value="Unassembled WGS sequence"/>
</dbReference>
<keyword evidence="7" id="KW-1185">Reference proteome</keyword>
<dbReference type="AlphaFoldDB" id="A0A0R3QVZ9"/>
<name>A0A0R3QVZ9_9BILA</name>
<evidence type="ECO:0000256" key="2">
    <source>
        <dbReference type="ARBA" id="ARBA00022692"/>
    </source>
</evidence>
<accession>A0A0R3QVZ9</accession>
<evidence type="ECO:0000313" key="7">
    <source>
        <dbReference type="Proteomes" id="UP000280834"/>
    </source>
</evidence>
<dbReference type="PANTHER" id="PTHR19282:SF551">
    <property type="entry name" value="RE08073P-RELATED"/>
    <property type="match status" value="1"/>
</dbReference>
<feature type="transmembrane region" description="Helical" evidence="5">
    <location>
        <begin position="20"/>
        <end position="41"/>
    </location>
</feature>
<dbReference type="STRING" id="42155.A0A0R3QVZ9"/>
<evidence type="ECO:0000313" key="8">
    <source>
        <dbReference type="WBParaSite" id="BTMF_0001190701-mRNA-1"/>
    </source>
</evidence>
<dbReference type="PANTHER" id="PTHR19282">
    <property type="entry name" value="TETRASPANIN"/>
    <property type="match status" value="1"/>
</dbReference>
<comment type="subcellular location">
    <subcellularLocation>
        <location evidence="1">Membrane</location>
        <topology evidence="1">Multi-pass membrane protein</topology>
    </subcellularLocation>
</comment>